<keyword evidence="5 7" id="KW-1133">Transmembrane helix</keyword>
<evidence type="ECO:0000256" key="1">
    <source>
        <dbReference type="ARBA" id="ARBA00004651"/>
    </source>
</evidence>
<dbReference type="InterPro" id="IPR051539">
    <property type="entry name" value="T4SS-coupling_protein"/>
</dbReference>
<evidence type="ECO:0000256" key="4">
    <source>
        <dbReference type="ARBA" id="ARBA00022692"/>
    </source>
</evidence>
<dbReference type="RefSeq" id="WP_079777052.1">
    <property type="nucleotide sequence ID" value="NZ_DADWZK010000037.1"/>
</dbReference>
<protein>
    <submittedName>
        <fullName evidence="8">Conjugal transfer protein</fullName>
    </submittedName>
</protein>
<keyword evidence="6 7" id="KW-0472">Membrane</keyword>
<proteinExistence type="inferred from homology"/>
<evidence type="ECO:0000256" key="5">
    <source>
        <dbReference type="ARBA" id="ARBA00022989"/>
    </source>
</evidence>
<dbReference type="GO" id="GO:0005886">
    <property type="term" value="C:plasma membrane"/>
    <property type="evidence" value="ECO:0007669"/>
    <property type="project" value="UniProtKB-SubCell"/>
</dbReference>
<dbReference type="Proteomes" id="UP000254220">
    <property type="component" value="Unassembled WGS sequence"/>
</dbReference>
<keyword evidence="4 7" id="KW-0812">Transmembrane</keyword>
<comment type="subcellular location">
    <subcellularLocation>
        <location evidence="1">Cell membrane</location>
        <topology evidence="1">Multi-pass membrane protein</topology>
    </subcellularLocation>
</comment>
<dbReference type="EMBL" id="UGYB01000005">
    <property type="protein sequence ID" value="SUI48941.1"/>
    <property type="molecule type" value="Genomic_DNA"/>
</dbReference>
<reference evidence="8 9" key="1">
    <citation type="submission" date="2018-06" db="EMBL/GenBank/DDBJ databases">
        <authorList>
            <consortium name="Pathogen Informatics"/>
            <person name="Doyle S."/>
        </authorList>
    </citation>
    <scope>NUCLEOTIDE SEQUENCE [LARGE SCALE GENOMIC DNA]</scope>
    <source>
        <strain evidence="8 9">NCTC12420</strain>
    </source>
</reference>
<dbReference type="PANTHER" id="PTHR37937">
    <property type="entry name" value="CONJUGATIVE TRANSFER: DNA TRANSPORT"/>
    <property type="match status" value="1"/>
</dbReference>
<dbReference type="SUPFAM" id="SSF52540">
    <property type="entry name" value="P-loop containing nucleoside triphosphate hydrolases"/>
    <property type="match status" value="1"/>
</dbReference>
<evidence type="ECO:0000256" key="3">
    <source>
        <dbReference type="ARBA" id="ARBA00022475"/>
    </source>
</evidence>
<feature type="transmembrane region" description="Helical" evidence="7">
    <location>
        <begin position="12"/>
        <end position="35"/>
    </location>
</feature>
<dbReference type="InterPro" id="IPR003688">
    <property type="entry name" value="TraG/VirD4"/>
</dbReference>
<dbReference type="CDD" id="cd01127">
    <property type="entry name" value="TrwB_TraG_TraD_VirD4"/>
    <property type="match status" value="1"/>
</dbReference>
<accession>A0A379YR04</accession>
<dbReference type="PANTHER" id="PTHR37937:SF1">
    <property type="entry name" value="CONJUGATIVE TRANSFER: DNA TRANSPORT"/>
    <property type="match status" value="1"/>
</dbReference>
<evidence type="ECO:0000256" key="7">
    <source>
        <dbReference type="SAM" id="Phobius"/>
    </source>
</evidence>
<dbReference type="InterPro" id="IPR027417">
    <property type="entry name" value="P-loop_NTPase"/>
</dbReference>
<evidence type="ECO:0000313" key="8">
    <source>
        <dbReference type="EMBL" id="SUI48941.1"/>
    </source>
</evidence>
<comment type="similarity">
    <text evidence="2">Belongs to the VirD4/TraG family.</text>
</comment>
<dbReference type="Gene3D" id="3.40.50.300">
    <property type="entry name" value="P-loop containing nucleotide triphosphate hydrolases"/>
    <property type="match status" value="1"/>
</dbReference>
<evidence type="ECO:0000256" key="6">
    <source>
        <dbReference type="ARBA" id="ARBA00023136"/>
    </source>
</evidence>
<dbReference type="Pfam" id="PF02534">
    <property type="entry name" value="T4SS-DNA_transf"/>
    <property type="match status" value="1"/>
</dbReference>
<sequence length="620" mass="69634">MLLTETQSKRARVGAVLGLIVMALICTLYLAGYFFLWRIKLPAYTATPFTVYQYWAAYNDVPKVMETLKWCLIFSAVISFGMFGALLIPAQKKLYGDARFAKTKEIKDAGYLGSEGLILGKHNGNFVMLPGQVGALLAAEPRSGKGRGVVQPNMLNWPDSVVITDIRQESYRLTSGFRSKYSEVFLFNPLSKEGMTCQYNPFDYVTDTPEGRVDDIQKIANYLSPDPAQGDPFWPAACRTLFLGLALYIFETEGMPRTFGEIVRQIMYGEGETVGERWKKIIEERDASGKPLSSTCKSALYDFIYTSGNTQASIRKTFTAKLELWLNPLIDSATSSSSFDLRDFRKRRISLYIGIRPGDLERLELLNNLLVQQIIDLNTELMPEDAPDVLKYKCAFFLDEFTALGRMNVFTKCVSFMGGYNLIPFIIIQGPSQLRSVYGHDDAATIIRCLGARVCFAPKDIEEAGEISKALGDTTVKGKSINRPTMGGKSSVTISDNKRALLLPDEVKKIGKKREIIFSDINPILCEKIFYDKEKVFRKRLLPAHTFDPIEIVIRDFIIPNEAVEREEIIITDKNISIIDDLSLADFDIAFEDVEIPTGDNISDEDMQLAVNSFLSSMKD</sequence>
<dbReference type="AlphaFoldDB" id="A0A379YR04"/>
<feature type="transmembrane region" description="Helical" evidence="7">
    <location>
        <begin position="70"/>
        <end position="90"/>
    </location>
</feature>
<organism evidence="8 9">
    <name type="scientific">Salmonella enterica subsp. indica</name>
    <dbReference type="NCBI Taxonomy" id="59207"/>
    <lineage>
        <taxon>Bacteria</taxon>
        <taxon>Pseudomonadati</taxon>
        <taxon>Pseudomonadota</taxon>
        <taxon>Gammaproteobacteria</taxon>
        <taxon>Enterobacterales</taxon>
        <taxon>Enterobacteriaceae</taxon>
        <taxon>Salmonella</taxon>
    </lineage>
</organism>
<name>A0A379YR04_SALER</name>
<evidence type="ECO:0000313" key="9">
    <source>
        <dbReference type="Proteomes" id="UP000254220"/>
    </source>
</evidence>
<keyword evidence="3" id="KW-1003">Cell membrane</keyword>
<evidence type="ECO:0000256" key="2">
    <source>
        <dbReference type="ARBA" id="ARBA00008806"/>
    </source>
</evidence>
<gene>
    <name evidence="8" type="primary">traG</name>
    <name evidence="8" type="ORF">NCTC12420_05179</name>
</gene>